<comment type="caution">
    <text evidence="2">The sequence shown here is derived from an EMBL/GenBank/DDBJ whole genome shotgun (WGS) entry which is preliminary data.</text>
</comment>
<dbReference type="AlphaFoldDB" id="A0AAV8YMN3"/>
<sequence length="356" mass="40316">MEAFKTHEIIPDVVSALPEQLLHVKFGQKDVNLGNEIEPKYVKEPPEVRYNADPNSFYTLILTDPDAPSRKNPTRREWHHWLVVNIPGPKVSESEILSEYVGSAPPQGSELHRYGFLLYKQPKKLTFDEPKHSDTDGKRGNFSAEKFAKKYDKVDTLIPVILLVAQTVCVNTSMSAEWKTRGVVPDVLEEVPPHKLTVEYPDVAIEEGTVIKPFQAKSPPCVSWEYGRGCFYTLCMIDADTPCRMKPIAKEWCHWLVVNIPEDDVDAGETIAEYVGPLPPWGNGFHRYIFLLYRQPCEIDCDCEKRLTDKTAEGRTLFSIAKFAETHAIGLPVAGNFFEAAFDTHEATSSSQEMYH</sequence>
<dbReference type="SUPFAM" id="SSF49777">
    <property type="entry name" value="PEBP-like"/>
    <property type="match status" value="2"/>
</dbReference>
<evidence type="ECO:0000256" key="1">
    <source>
        <dbReference type="ARBA" id="ARBA00007091"/>
    </source>
</evidence>
<dbReference type="Gene3D" id="3.90.280.10">
    <property type="entry name" value="PEBP-like"/>
    <property type="match status" value="2"/>
</dbReference>
<organism evidence="2 3">
    <name type="scientific">Aromia moschata</name>
    <dbReference type="NCBI Taxonomy" id="1265417"/>
    <lineage>
        <taxon>Eukaryota</taxon>
        <taxon>Metazoa</taxon>
        <taxon>Ecdysozoa</taxon>
        <taxon>Arthropoda</taxon>
        <taxon>Hexapoda</taxon>
        <taxon>Insecta</taxon>
        <taxon>Pterygota</taxon>
        <taxon>Neoptera</taxon>
        <taxon>Endopterygota</taxon>
        <taxon>Coleoptera</taxon>
        <taxon>Polyphaga</taxon>
        <taxon>Cucujiformia</taxon>
        <taxon>Chrysomeloidea</taxon>
        <taxon>Cerambycidae</taxon>
        <taxon>Cerambycinae</taxon>
        <taxon>Callichromatini</taxon>
        <taxon>Aromia</taxon>
    </lineage>
</organism>
<evidence type="ECO:0000313" key="2">
    <source>
        <dbReference type="EMBL" id="KAJ8952506.1"/>
    </source>
</evidence>
<dbReference type="PANTHER" id="PTHR11362">
    <property type="entry name" value="PHOSPHATIDYLETHANOLAMINE-BINDING PROTEIN"/>
    <property type="match status" value="1"/>
</dbReference>
<dbReference type="Pfam" id="PF01161">
    <property type="entry name" value="PBP"/>
    <property type="match status" value="2"/>
</dbReference>
<protein>
    <recommendedName>
        <fullName evidence="4">Phosphatidylethanolamine-binding protein</fullName>
    </recommendedName>
</protein>
<dbReference type="CDD" id="cd00866">
    <property type="entry name" value="PEBP_euk"/>
    <property type="match status" value="2"/>
</dbReference>
<dbReference type="PANTHER" id="PTHR11362:SF82">
    <property type="entry name" value="PHOSPHATIDYLETHANOLAMINE-BINDING PROTEIN 4"/>
    <property type="match status" value="1"/>
</dbReference>
<dbReference type="InterPro" id="IPR008914">
    <property type="entry name" value="PEBP"/>
</dbReference>
<dbReference type="InterPro" id="IPR036610">
    <property type="entry name" value="PEBP-like_sf"/>
</dbReference>
<keyword evidence="3" id="KW-1185">Reference proteome</keyword>
<dbReference type="Proteomes" id="UP001162162">
    <property type="component" value="Unassembled WGS sequence"/>
</dbReference>
<gene>
    <name evidence="2" type="ORF">NQ318_003302</name>
</gene>
<reference evidence="2" key="1">
    <citation type="journal article" date="2023" name="Insect Mol. Biol.">
        <title>Genome sequencing provides insights into the evolution of gene families encoding plant cell wall-degrading enzymes in longhorned beetles.</title>
        <authorList>
            <person name="Shin N.R."/>
            <person name="Okamura Y."/>
            <person name="Kirsch R."/>
            <person name="Pauchet Y."/>
        </authorList>
    </citation>
    <scope>NUCLEOTIDE SEQUENCE</scope>
    <source>
        <strain evidence="2">AMC_N1</strain>
    </source>
</reference>
<dbReference type="PROSITE" id="PS01220">
    <property type="entry name" value="PBP"/>
    <property type="match status" value="1"/>
</dbReference>
<evidence type="ECO:0008006" key="4">
    <source>
        <dbReference type="Google" id="ProtNLM"/>
    </source>
</evidence>
<evidence type="ECO:0000313" key="3">
    <source>
        <dbReference type="Proteomes" id="UP001162162"/>
    </source>
</evidence>
<name>A0AAV8YMN3_9CUCU</name>
<dbReference type="InterPro" id="IPR035810">
    <property type="entry name" value="PEBP_euk"/>
</dbReference>
<proteinExistence type="inferred from homology"/>
<accession>A0AAV8YMN3</accession>
<dbReference type="EMBL" id="JAPWTK010000068">
    <property type="protein sequence ID" value="KAJ8952506.1"/>
    <property type="molecule type" value="Genomic_DNA"/>
</dbReference>
<dbReference type="InterPro" id="IPR001858">
    <property type="entry name" value="Phosphatidylethanolamine-bd_CS"/>
</dbReference>
<comment type="similarity">
    <text evidence="1">Belongs to the phosphatidylethanolamine-binding protein family.</text>
</comment>